<keyword evidence="4" id="KW-1185">Reference proteome</keyword>
<name>A0ABW0TPF9_9BACL</name>
<sequence length="68" mass="7694">MKYLNFSKITVHSFRHTLALLLLEVGAPIKTVQAQLGHKDIQTTGTSTHVSESVKEKTTKLLHDYIQF</sequence>
<evidence type="ECO:0000256" key="1">
    <source>
        <dbReference type="ARBA" id="ARBA00023172"/>
    </source>
</evidence>
<accession>A0ABW0TPF9</accession>
<proteinExistence type="predicted"/>
<dbReference type="SUPFAM" id="SSF56349">
    <property type="entry name" value="DNA breaking-rejoining enzymes"/>
    <property type="match status" value="1"/>
</dbReference>
<evidence type="ECO:0000259" key="2">
    <source>
        <dbReference type="PROSITE" id="PS51898"/>
    </source>
</evidence>
<comment type="caution">
    <text evidence="3">The sequence shown here is derived from an EMBL/GenBank/DDBJ whole genome shotgun (WGS) entry which is preliminary data.</text>
</comment>
<dbReference type="InterPro" id="IPR002104">
    <property type="entry name" value="Integrase_catalytic"/>
</dbReference>
<evidence type="ECO:0000313" key="4">
    <source>
        <dbReference type="Proteomes" id="UP001596109"/>
    </source>
</evidence>
<feature type="domain" description="Tyr recombinase" evidence="2">
    <location>
        <begin position="1"/>
        <end position="60"/>
    </location>
</feature>
<dbReference type="Gene3D" id="1.10.443.10">
    <property type="entry name" value="Intergrase catalytic core"/>
    <property type="match status" value="1"/>
</dbReference>
<dbReference type="Pfam" id="PF00589">
    <property type="entry name" value="Phage_integrase"/>
    <property type="match status" value="1"/>
</dbReference>
<dbReference type="Proteomes" id="UP001596109">
    <property type="component" value="Unassembled WGS sequence"/>
</dbReference>
<gene>
    <name evidence="3" type="ORF">ACFPRA_15260</name>
</gene>
<dbReference type="InterPro" id="IPR011010">
    <property type="entry name" value="DNA_brk_join_enz"/>
</dbReference>
<keyword evidence="1" id="KW-0233">DNA recombination</keyword>
<dbReference type="RefSeq" id="WP_381436470.1">
    <property type="nucleotide sequence ID" value="NZ_JBHSNO010000007.1"/>
</dbReference>
<evidence type="ECO:0000313" key="3">
    <source>
        <dbReference type="EMBL" id="MFC5590263.1"/>
    </source>
</evidence>
<reference evidence="4" key="1">
    <citation type="journal article" date="2019" name="Int. J. Syst. Evol. Microbiol.">
        <title>The Global Catalogue of Microorganisms (GCM) 10K type strain sequencing project: providing services to taxonomists for standard genome sequencing and annotation.</title>
        <authorList>
            <consortium name="The Broad Institute Genomics Platform"/>
            <consortium name="The Broad Institute Genome Sequencing Center for Infectious Disease"/>
            <person name="Wu L."/>
            <person name="Ma J."/>
        </authorList>
    </citation>
    <scope>NUCLEOTIDE SEQUENCE [LARGE SCALE GENOMIC DNA]</scope>
    <source>
        <strain evidence="4">CGMCC 4.1434</strain>
    </source>
</reference>
<dbReference type="PROSITE" id="PS51898">
    <property type="entry name" value="TYR_RECOMBINASE"/>
    <property type="match status" value="1"/>
</dbReference>
<organism evidence="3 4">
    <name type="scientific">Sporosarcina soli</name>
    <dbReference type="NCBI Taxonomy" id="334736"/>
    <lineage>
        <taxon>Bacteria</taxon>
        <taxon>Bacillati</taxon>
        <taxon>Bacillota</taxon>
        <taxon>Bacilli</taxon>
        <taxon>Bacillales</taxon>
        <taxon>Caryophanaceae</taxon>
        <taxon>Sporosarcina</taxon>
    </lineage>
</organism>
<protein>
    <submittedName>
        <fullName evidence="3">Tyrosine-type recombinase/integrase</fullName>
    </submittedName>
</protein>
<dbReference type="InterPro" id="IPR013762">
    <property type="entry name" value="Integrase-like_cat_sf"/>
</dbReference>
<dbReference type="EMBL" id="JBHSNO010000007">
    <property type="protein sequence ID" value="MFC5590263.1"/>
    <property type="molecule type" value="Genomic_DNA"/>
</dbReference>